<comment type="caution">
    <text evidence="1">The sequence shown here is derived from an EMBL/GenBank/DDBJ whole genome shotgun (WGS) entry which is preliminary data.</text>
</comment>
<evidence type="ECO:0000313" key="2">
    <source>
        <dbReference type="Proteomes" id="UP000712600"/>
    </source>
</evidence>
<evidence type="ECO:0000313" key="1">
    <source>
        <dbReference type="EMBL" id="KAF3558980.1"/>
    </source>
</evidence>
<accession>A0A8S9R6H1</accession>
<reference evidence="1" key="1">
    <citation type="submission" date="2019-12" db="EMBL/GenBank/DDBJ databases">
        <title>Genome sequencing and annotation of Brassica cretica.</title>
        <authorList>
            <person name="Studholme D.J."/>
            <person name="Sarris P."/>
        </authorList>
    </citation>
    <scope>NUCLEOTIDE SEQUENCE</scope>
    <source>
        <strain evidence="1">PFS-109/04</strain>
        <tissue evidence="1">Leaf</tissue>
    </source>
</reference>
<dbReference type="Proteomes" id="UP000712600">
    <property type="component" value="Unassembled WGS sequence"/>
</dbReference>
<proteinExistence type="predicted"/>
<dbReference type="AlphaFoldDB" id="A0A8S9R6H1"/>
<name>A0A8S9R6H1_BRACR</name>
<dbReference type="EMBL" id="QGKX02000996">
    <property type="protein sequence ID" value="KAF3558980.1"/>
    <property type="molecule type" value="Genomic_DNA"/>
</dbReference>
<sequence length="229" mass="25691">MAEGAKIGQGVCTDQYGWYSHTYVEKGIFLRICVVQETVWKGKVNLPLQPYPHTDSSRPLIQNEPISPLHSNQACLPCQLAPEHPRQAFSHPSHPFYLLITALGFRISPKLLRLIQPPTHSLCSENLTWYQSQVHQNLVPASAQAQAHSHAFSSQEEASWSSRLFNLFKKKMCSSMVSRSCPWSFYTPSCPPGREKAIGSMSKPFPFTVQEETFQGGRFQLVTGVATQT</sequence>
<protein>
    <submittedName>
        <fullName evidence="1">Uncharacterized protein</fullName>
    </submittedName>
</protein>
<organism evidence="1 2">
    <name type="scientific">Brassica cretica</name>
    <name type="common">Mustard</name>
    <dbReference type="NCBI Taxonomy" id="69181"/>
    <lineage>
        <taxon>Eukaryota</taxon>
        <taxon>Viridiplantae</taxon>
        <taxon>Streptophyta</taxon>
        <taxon>Embryophyta</taxon>
        <taxon>Tracheophyta</taxon>
        <taxon>Spermatophyta</taxon>
        <taxon>Magnoliopsida</taxon>
        <taxon>eudicotyledons</taxon>
        <taxon>Gunneridae</taxon>
        <taxon>Pentapetalae</taxon>
        <taxon>rosids</taxon>
        <taxon>malvids</taxon>
        <taxon>Brassicales</taxon>
        <taxon>Brassicaceae</taxon>
        <taxon>Brassiceae</taxon>
        <taxon>Brassica</taxon>
    </lineage>
</organism>
<gene>
    <name evidence="1" type="ORF">F2Q69_00013350</name>
</gene>